<gene>
    <name evidence="1" type="ORF">PAHAL_1G416200</name>
</gene>
<protein>
    <submittedName>
        <fullName evidence="1">Uncharacterized protein</fullName>
    </submittedName>
</protein>
<dbReference type="AlphaFoldDB" id="A0A2T8KY13"/>
<dbReference type="EMBL" id="CM008046">
    <property type="protein sequence ID" value="PVH67051.1"/>
    <property type="molecule type" value="Genomic_DNA"/>
</dbReference>
<reference evidence="1" key="1">
    <citation type="submission" date="2018-04" db="EMBL/GenBank/DDBJ databases">
        <title>WGS assembly of Panicum hallii.</title>
        <authorList>
            <person name="Lovell J."/>
            <person name="Jenkins J."/>
            <person name="Lowry D."/>
            <person name="Mamidi S."/>
            <person name="Sreedasyam A."/>
            <person name="Weng X."/>
            <person name="Barry K."/>
            <person name="Bonette J."/>
            <person name="Campitelli B."/>
            <person name="Daum C."/>
            <person name="Gordon S."/>
            <person name="Gould B."/>
            <person name="Lipzen A."/>
            <person name="Macqueen A."/>
            <person name="Palacio-Mejia J."/>
            <person name="Plott C."/>
            <person name="Shakirov E."/>
            <person name="Shu S."/>
            <person name="Yoshinaga Y."/>
            <person name="Zane M."/>
            <person name="Rokhsar D."/>
            <person name="Grimwood J."/>
            <person name="Schmutz J."/>
            <person name="Juenger T."/>
        </authorList>
    </citation>
    <scope>NUCLEOTIDE SEQUENCE [LARGE SCALE GENOMIC DNA]</scope>
    <source>
        <strain evidence="1">FIL2</strain>
    </source>
</reference>
<evidence type="ECO:0000313" key="1">
    <source>
        <dbReference type="EMBL" id="PVH67051.1"/>
    </source>
</evidence>
<accession>A0A2T8KY13</accession>
<name>A0A2T8KY13_9POAL</name>
<dbReference type="Gramene" id="PVH67051">
    <property type="protein sequence ID" value="PVH67051"/>
    <property type="gene ID" value="PAHAL_1G416200"/>
</dbReference>
<sequence length="67" mass="7802">MITKPSVKGYFILVSEFTETYKEEQTCMHKRSQACPAHFQKRQSQEHLFGALQLVLSVDLWWKDGGL</sequence>
<proteinExistence type="predicted"/>
<dbReference type="Proteomes" id="UP000243499">
    <property type="component" value="Chromosome 1"/>
</dbReference>
<organism evidence="1">
    <name type="scientific">Panicum hallii</name>
    <dbReference type="NCBI Taxonomy" id="206008"/>
    <lineage>
        <taxon>Eukaryota</taxon>
        <taxon>Viridiplantae</taxon>
        <taxon>Streptophyta</taxon>
        <taxon>Embryophyta</taxon>
        <taxon>Tracheophyta</taxon>
        <taxon>Spermatophyta</taxon>
        <taxon>Magnoliopsida</taxon>
        <taxon>Liliopsida</taxon>
        <taxon>Poales</taxon>
        <taxon>Poaceae</taxon>
        <taxon>PACMAD clade</taxon>
        <taxon>Panicoideae</taxon>
        <taxon>Panicodae</taxon>
        <taxon>Paniceae</taxon>
        <taxon>Panicinae</taxon>
        <taxon>Panicum</taxon>
        <taxon>Panicum sect. Panicum</taxon>
    </lineage>
</organism>